<keyword evidence="3" id="KW-1185">Reference proteome</keyword>
<dbReference type="InterPro" id="IPR014807">
    <property type="entry name" value="Coa1"/>
</dbReference>
<proteinExistence type="predicted"/>
<dbReference type="Proteomes" id="UP000268094">
    <property type="component" value="Unassembled WGS sequence"/>
</dbReference>
<accession>A0A3A8JE06</accession>
<dbReference type="EMBL" id="RAVZ01000011">
    <property type="protein sequence ID" value="RKG93248.1"/>
    <property type="molecule type" value="Genomic_DNA"/>
</dbReference>
<comment type="caution">
    <text evidence="2">The sequence shown here is derived from an EMBL/GenBank/DDBJ whole genome shotgun (WGS) entry which is preliminary data.</text>
</comment>
<keyword evidence="1" id="KW-1133">Transmembrane helix</keyword>
<reference evidence="3" key="1">
    <citation type="submission" date="2018-09" db="EMBL/GenBank/DDBJ databases">
        <authorList>
            <person name="Livingstone P.G."/>
            <person name="Whitworth D.E."/>
        </authorList>
    </citation>
    <scope>NUCLEOTIDE SEQUENCE [LARGE SCALE GENOMIC DNA]</scope>
    <source>
        <strain evidence="3">CA054A</strain>
    </source>
</reference>
<dbReference type="Pfam" id="PF08695">
    <property type="entry name" value="Coa1"/>
    <property type="match status" value="1"/>
</dbReference>
<protein>
    <submittedName>
        <fullName evidence="2">Uncharacterized protein</fullName>
    </submittedName>
</protein>
<dbReference type="RefSeq" id="WP_120539091.1">
    <property type="nucleotide sequence ID" value="NZ_RAVZ01000011.1"/>
</dbReference>
<evidence type="ECO:0000256" key="1">
    <source>
        <dbReference type="SAM" id="Phobius"/>
    </source>
</evidence>
<dbReference type="OrthoDB" id="5521478at2"/>
<evidence type="ECO:0000313" key="2">
    <source>
        <dbReference type="EMBL" id="RKG93248.1"/>
    </source>
</evidence>
<keyword evidence="1" id="KW-0812">Transmembrane</keyword>
<name>A0A3A8JE06_9BACT</name>
<dbReference type="AlphaFoldDB" id="A0A3A8JE06"/>
<organism evidence="2 3">
    <name type="scientific">Corallococcus terminator</name>
    <dbReference type="NCBI Taxonomy" id="2316733"/>
    <lineage>
        <taxon>Bacteria</taxon>
        <taxon>Pseudomonadati</taxon>
        <taxon>Myxococcota</taxon>
        <taxon>Myxococcia</taxon>
        <taxon>Myxococcales</taxon>
        <taxon>Cystobacterineae</taxon>
        <taxon>Myxococcaceae</taxon>
        <taxon>Corallococcus</taxon>
    </lineage>
</organism>
<gene>
    <name evidence="2" type="ORF">D7V88_03135</name>
</gene>
<sequence length="135" mass="14754">MPFRILRDGLDHPGEGRSRGASTGLFLVVLTVFVVGFLLTRSTLPHEEALERVAKHPSVIHALGAPIHGEFFFLSESYFDAPTGHHVTRMRIRLSGSKQDGVLQVKAFKAGGLWGFSNLRVVAEDGRGITVVGNY</sequence>
<keyword evidence="1" id="KW-0472">Membrane</keyword>
<feature type="transmembrane region" description="Helical" evidence="1">
    <location>
        <begin position="20"/>
        <end position="39"/>
    </location>
</feature>
<evidence type="ECO:0000313" key="3">
    <source>
        <dbReference type="Proteomes" id="UP000268094"/>
    </source>
</evidence>